<sequence>MDGCEFLNKIMDEMKKCIVGNEIPIKLLTIALLSGGHVLLEGTPGIGKTTIAKNFANIFGLKFSRIQLTPDMMPSDITGFYYFNQKTGEFEFKKGPIFANIILADEINRTPPKTQSALLEAMQENAVTIEGKTFKLEEPFMIIATKNPIEFEGVYELPEAEKDRFMFKIRIDYPKEDEELDILLRKHEGRFHETSNIISPVDLKYAMISVKDIKIGDKILRYICNIVRATRNDERLEFGASPRASEYLLYASKALAYLNGRSYVIPDDVKFLAKYVLIHRIKVKGTYELDNITEKDVVEDILRKVEVPK</sequence>
<dbReference type="SUPFAM" id="SSF52540">
    <property type="entry name" value="P-loop containing nucleoside triphosphate hydrolases"/>
    <property type="match status" value="1"/>
</dbReference>
<evidence type="ECO:0000313" key="4">
    <source>
        <dbReference type="EMBL" id="EHP88356.1"/>
    </source>
</evidence>
<dbReference type="PANTHER" id="PTHR42759:SF1">
    <property type="entry name" value="MAGNESIUM-CHELATASE SUBUNIT CHLD"/>
    <property type="match status" value="1"/>
</dbReference>
<reference evidence="4 5" key="1">
    <citation type="submission" date="2011-09" db="EMBL/GenBank/DDBJ databases">
        <title>The draft genome of Methanotorris formicicus Mc-S-70.</title>
        <authorList>
            <consortium name="US DOE Joint Genome Institute (JGI-PGF)"/>
            <person name="Lucas S."/>
            <person name="Han J."/>
            <person name="Lapidus A."/>
            <person name="Cheng J.-F."/>
            <person name="Goodwin L."/>
            <person name="Pitluck S."/>
            <person name="Peters L."/>
            <person name="Land M.L."/>
            <person name="Hauser L."/>
            <person name="Sieprawska-Lupa M."/>
            <person name="Takai K."/>
            <person name="Miyazaki J."/>
            <person name="Whitman W."/>
            <person name="Woyke T.J."/>
        </authorList>
    </citation>
    <scope>NUCLEOTIDE SEQUENCE [LARGE SCALE GENOMIC DNA]</scope>
    <source>
        <strain evidence="4 5">Mc-S-70</strain>
    </source>
</reference>
<dbReference type="GO" id="GO:0016887">
    <property type="term" value="F:ATP hydrolysis activity"/>
    <property type="evidence" value="ECO:0007669"/>
    <property type="project" value="InterPro"/>
</dbReference>
<keyword evidence="5" id="KW-1185">Reference proteome</keyword>
<dbReference type="Gene3D" id="3.40.50.300">
    <property type="entry name" value="P-loop containing nucleotide triphosphate hydrolases"/>
    <property type="match status" value="1"/>
</dbReference>
<dbReference type="SMART" id="SM00382">
    <property type="entry name" value="AAA"/>
    <property type="match status" value="1"/>
</dbReference>
<keyword evidence="2" id="KW-0067">ATP-binding</keyword>
<dbReference type="InterPro" id="IPR027417">
    <property type="entry name" value="P-loop_NTPase"/>
</dbReference>
<dbReference type="OrthoDB" id="24581at2157"/>
<comment type="caution">
    <text evidence="4">The sequence shown here is derived from an EMBL/GenBank/DDBJ whole genome shotgun (WGS) entry which is preliminary data.</text>
</comment>
<evidence type="ECO:0000256" key="1">
    <source>
        <dbReference type="ARBA" id="ARBA00022741"/>
    </source>
</evidence>
<organism evidence="4 5">
    <name type="scientific">Methanotorris formicicus Mc-S-70</name>
    <dbReference type="NCBI Taxonomy" id="647171"/>
    <lineage>
        <taxon>Archaea</taxon>
        <taxon>Methanobacteriati</taxon>
        <taxon>Methanobacteriota</taxon>
        <taxon>Methanomada group</taxon>
        <taxon>Methanococci</taxon>
        <taxon>Methanococcales</taxon>
        <taxon>Methanocaldococcaceae</taxon>
        <taxon>Methanotorris</taxon>
    </lineage>
</organism>
<dbReference type="GO" id="GO:0005524">
    <property type="term" value="F:ATP binding"/>
    <property type="evidence" value="ECO:0007669"/>
    <property type="project" value="UniProtKB-KW"/>
</dbReference>
<dbReference type="InterPro" id="IPR011703">
    <property type="entry name" value="ATPase_AAA-3"/>
</dbReference>
<dbReference type="Pfam" id="PF17863">
    <property type="entry name" value="AAA_lid_2"/>
    <property type="match status" value="1"/>
</dbReference>
<dbReference type="RefSeq" id="WP_007043911.1">
    <property type="nucleotide sequence ID" value="NZ_AGJL01000008.1"/>
</dbReference>
<dbReference type="STRING" id="647171.MetfoDRAFT_0467"/>
<protein>
    <submittedName>
        <fullName evidence="4">ATPase associated with various cellular activities AAA_3</fullName>
    </submittedName>
</protein>
<evidence type="ECO:0000313" key="5">
    <source>
        <dbReference type="Proteomes" id="UP000003706"/>
    </source>
</evidence>
<dbReference type="Proteomes" id="UP000003706">
    <property type="component" value="Unassembled WGS sequence"/>
</dbReference>
<dbReference type="InterPro" id="IPR041628">
    <property type="entry name" value="ChlI/MoxR_AAA_lid"/>
</dbReference>
<dbReference type="AlphaFoldDB" id="H1KXE4"/>
<dbReference type="FunFam" id="3.40.50.300:FF:000640">
    <property type="entry name" value="MoxR family ATPase"/>
    <property type="match status" value="1"/>
</dbReference>
<dbReference type="PIRSF" id="PIRSF002849">
    <property type="entry name" value="AAA_ATPase_chaperone_MoxR_prd"/>
    <property type="match status" value="1"/>
</dbReference>
<keyword evidence="1" id="KW-0547">Nucleotide-binding</keyword>
<dbReference type="EMBL" id="AGJL01000008">
    <property type="protein sequence ID" value="EHP88356.1"/>
    <property type="molecule type" value="Genomic_DNA"/>
</dbReference>
<dbReference type="InterPro" id="IPR003593">
    <property type="entry name" value="AAA+_ATPase"/>
</dbReference>
<dbReference type="Gene3D" id="1.10.8.80">
    <property type="entry name" value="Magnesium chelatase subunit I, C-Terminal domain"/>
    <property type="match status" value="1"/>
</dbReference>
<dbReference type="Pfam" id="PF07726">
    <property type="entry name" value="AAA_3"/>
    <property type="match status" value="1"/>
</dbReference>
<proteinExistence type="predicted"/>
<feature type="domain" description="AAA+ ATPase" evidence="3">
    <location>
        <begin position="34"/>
        <end position="175"/>
    </location>
</feature>
<dbReference type="PATRIC" id="fig|647171.4.peg.463"/>
<evidence type="ECO:0000259" key="3">
    <source>
        <dbReference type="SMART" id="SM00382"/>
    </source>
</evidence>
<accession>H1KXE4</accession>
<gene>
    <name evidence="4" type="ORF">MetfoDRAFT_0467</name>
</gene>
<name>H1KXE4_9EURY</name>
<dbReference type="PANTHER" id="PTHR42759">
    <property type="entry name" value="MOXR FAMILY PROTEIN"/>
    <property type="match status" value="1"/>
</dbReference>
<dbReference type="InterPro" id="IPR050764">
    <property type="entry name" value="CbbQ/NirQ/NorQ/GpvN"/>
</dbReference>
<evidence type="ECO:0000256" key="2">
    <source>
        <dbReference type="ARBA" id="ARBA00022840"/>
    </source>
</evidence>
<dbReference type="CDD" id="cd00009">
    <property type="entry name" value="AAA"/>
    <property type="match status" value="1"/>
</dbReference>